<evidence type="ECO:0000256" key="7">
    <source>
        <dbReference type="ARBA" id="ARBA00023004"/>
    </source>
</evidence>
<evidence type="ECO:0000256" key="4">
    <source>
        <dbReference type="ARBA" id="ARBA00022496"/>
    </source>
</evidence>
<comment type="caution">
    <text evidence="11">The sequence shown here is derived from an EMBL/GenBank/DDBJ whole genome shotgun (WGS) entry which is preliminary data.</text>
</comment>
<dbReference type="RefSeq" id="WP_191796256.1">
    <property type="nucleotide sequence ID" value="NZ_JACSQQ010000016.1"/>
</dbReference>
<keyword evidence="12" id="KW-1185">Reference proteome</keyword>
<evidence type="ECO:0000256" key="5">
    <source>
        <dbReference type="ARBA" id="ARBA00022741"/>
    </source>
</evidence>
<comment type="subcellular location">
    <subcellularLocation>
        <location evidence="1">Cell membrane</location>
        <topology evidence="1">Peripheral membrane protein</topology>
    </subcellularLocation>
</comment>
<gene>
    <name evidence="11" type="ORF">H9652_10855</name>
</gene>
<evidence type="ECO:0000313" key="11">
    <source>
        <dbReference type="EMBL" id="MBD7950902.1"/>
    </source>
</evidence>
<dbReference type="CDD" id="cd03214">
    <property type="entry name" value="ABC_Iron-Siderophores_B12_Hemin"/>
    <property type="match status" value="1"/>
</dbReference>
<dbReference type="Proteomes" id="UP000641803">
    <property type="component" value="Unassembled WGS sequence"/>
</dbReference>
<name>A0ABR8RU15_9CELL</name>
<evidence type="ECO:0000256" key="6">
    <source>
        <dbReference type="ARBA" id="ARBA00022840"/>
    </source>
</evidence>
<feature type="domain" description="ABC transporter" evidence="10">
    <location>
        <begin position="3"/>
        <end position="238"/>
    </location>
</feature>
<proteinExistence type="predicted"/>
<evidence type="ECO:0000256" key="1">
    <source>
        <dbReference type="ARBA" id="ARBA00004202"/>
    </source>
</evidence>
<dbReference type="Gene3D" id="3.40.50.300">
    <property type="entry name" value="P-loop containing nucleotide triphosphate hydrolases"/>
    <property type="match status" value="1"/>
</dbReference>
<keyword evidence="7" id="KW-0408">Iron</keyword>
<keyword evidence="4" id="KW-0410">Iron transport</keyword>
<protein>
    <submittedName>
        <fullName evidence="11">ABC transporter ATP-binding protein</fullName>
    </submittedName>
</protein>
<dbReference type="PROSITE" id="PS00211">
    <property type="entry name" value="ABC_TRANSPORTER_1"/>
    <property type="match status" value="1"/>
</dbReference>
<dbReference type="PROSITE" id="PS50893">
    <property type="entry name" value="ABC_TRANSPORTER_2"/>
    <property type="match status" value="1"/>
</dbReference>
<dbReference type="Pfam" id="PF00005">
    <property type="entry name" value="ABC_tran"/>
    <property type="match status" value="1"/>
</dbReference>
<dbReference type="InterPro" id="IPR003439">
    <property type="entry name" value="ABC_transporter-like_ATP-bd"/>
</dbReference>
<keyword evidence="9" id="KW-0472">Membrane</keyword>
<keyword evidence="8" id="KW-0406">Ion transport</keyword>
<evidence type="ECO:0000313" key="12">
    <source>
        <dbReference type="Proteomes" id="UP000641803"/>
    </source>
</evidence>
<keyword evidence="5" id="KW-0547">Nucleotide-binding</keyword>
<dbReference type="InterPro" id="IPR017871">
    <property type="entry name" value="ABC_transporter-like_CS"/>
</dbReference>
<sequence length="277" mass="29981">MSLATTDLRVGYGKRDVLQGVDLEILQGELTVIVGPNGCGKSTLLLSLARILRPTSGTVELDGQVVTSMPPREVAKRLAFLPQAPVGPDGIRVRDLVARGRHPHQGFLRALSAEDHRVVDEVLLATDTLDLSTRRVSELSGGQRQRVWIAMALAQETSLLLLDEPTTFLDIAHQIDVLDTCARLHDEGRTVVAVLHDLNLAVRYATQLVLMKDGAVVAQGRPEEVLDADVVRRVFGIRAHVVTDPEGWPLVVPVRSDVLARRSPARTSAPHPAGGTA</sequence>
<dbReference type="InterPro" id="IPR051535">
    <property type="entry name" value="Siderophore_ABC-ATPase"/>
</dbReference>
<accession>A0ABR8RU15</accession>
<organism evidence="11 12">
    <name type="scientific">Oerskovia rustica</name>
    <dbReference type="NCBI Taxonomy" id="2762237"/>
    <lineage>
        <taxon>Bacteria</taxon>
        <taxon>Bacillati</taxon>
        <taxon>Actinomycetota</taxon>
        <taxon>Actinomycetes</taxon>
        <taxon>Micrococcales</taxon>
        <taxon>Cellulomonadaceae</taxon>
        <taxon>Oerskovia</taxon>
    </lineage>
</organism>
<dbReference type="EMBL" id="JACSQQ010000016">
    <property type="protein sequence ID" value="MBD7950902.1"/>
    <property type="molecule type" value="Genomic_DNA"/>
</dbReference>
<dbReference type="PANTHER" id="PTHR42771">
    <property type="entry name" value="IRON(3+)-HYDROXAMATE IMPORT ATP-BINDING PROTEIN FHUC"/>
    <property type="match status" value="1"/>
</dbReference>
<dbReference type="GO" id="GO:0005524">
    <property type="term" value="F:ATP binding"/>
    <property type="evidence" value="ECO:0007669"/>
    <property type="project" value="UniProtKB-KW"/>
</dbReference>
<evidence type="ECO:0000256" key="8">
    <source>
        <dbReference type="ARBA" id="ARBA00023065"/>
    </source>
</evidence>
<dbReference type="InterPro" id="IPR003593">
    <property type="entry name" value="AAA+_ATPase"/>
</dbReference>
<keyword evidence="6 11" id="KW-0067">ATP-binding</keyword>
<dbReference type="PANTHER" id="PTHR42771:SF2">
    <property type="entry name" value="IRON(3+)-HYDROXAMATE IMPORT ATP-BINDING PROTEIN FHUC"/>
    <property type="match status" value="1"/>
</dbReference>
<keyword evidence="2" id="KW-0813">Transport</keyword>
<evidence type="ECO:0000256" key="3">
    <source>
        <dbReference type="ARBA" id="ARBA00022475"/>
    </source>
</evidence>
<evidence type="ECO:0000259" key="10">
    <source>
        <dbReference type="PROSITE" id="PS50893"/>
    </source>
</evidence>
<dbReference type="SMART" id="SM00382">
    <property type="entry name" value="AAA"/>
    <property type="match status" value="1"/>
</dbReference>
<dbReference type="InterPro" id="IPR027417">
    <property type="entry name" value="P-loop_NTPase"/>
</dbReference>
<reference evidence="11 12" key="1">
    <citation type="submission" date="2020-08" db="EMBL/GenBank/DDBJ databases">
        <title>A Genomic Blueprint of the Chicken Gut Microbiome.</title>
        <authorList>
            <person name="Gilroy R."/>
            <person name="Ravi A."/>
            <person name="Getino M."/>
            <person name="Pursley I."/>
            <person name="Horton D.L."/>
            <person name="Alikhan N.-F."/>
            <person name="Baker D."/>
            <person name="Gharbi K."/>
            <person name="Hall N."/>
            <person name="Watson M."/>
            <person name="Adriaenssens E.M."/>
            <person name="Foster-Nyarko E."/>
            <person name="Jarju S."/>
            <person name="Secka A."/>
            <person name="Antonio M."/>
            <person name="Oren A."/>
            <person name="Chaudhuri R."/>
            <person name="La Ragione R.M."/>
            <person name="Hildebrand F."/>
            <person name="Pallen M.J."/>
        </authorList>
    </citation>
    <scope>NUCLEOTIDE SEQUENCE [LARGE SCALE GENOMIC DNA]</scope>
    <source>
        <strain evidence="11 12">Sa4CUA1</strain>
    </source>
</reference>
<evidence type="ECO:0000256" key="9">
    <source>
        <dbReference type="ARBA" id="ARBA00023136"/>
    </source>
</evidence>
<dbReference type="SUPFAM" id="SSF52540">
    <property type="entry name" value="P-loop containing nucleoside triphosphate hydrolases"/>
    <property type="match status" value="1"/>
</dbReference>
<evidence type="ECO:0000256" key="2">
    <source>
        <dbReference type="ARBA" id="ARBA00022448"/>
    </source>
</evidence>
<keyword evidence="3" id="KW-1003">Cell membrane</keyword>